<comment type="cofactor">
    <cofactor evidence="1">
        <name>[3Fe-4S] cluster</name>
        <dbReference type="ChEBI" id="CHEBI:21137"/>
    </cofactor>
</comment>
<evidence type="ECO:0000256" key="6">
    <source>
        <dbReference type="ARBA" id="ARBA00023014"/>
    </source>
</evidence>
<dbReference type="GO" id="GO:0005506">
    <property type="term" value="F:iron ion binding"/>
    <property type="evidence" value="ECO:0007669"/>
    <property type="project" value="UniProtKB-UniRule"/>
</dbReference>
<evidence type="ECO:0000256" key="7">
    <source>
        <dbReference type="ARBA" id="ARBA00023291"/>
    </source>
</evidence>
<keyword evidence="2 8" id="KW-0813">Transport</keyword>
<evidence type="ECO:0000313" key="10">
    <source>
        <dbReference type="EMBL" id="KMS71566.1"/>
    </source>
</evidence>
<dbReference type="AlphaFoldDB" id="A0A0J7Z5V0"/>
<keyword evidence="6 8" id="KW-0411">Iron-sulfur</keyword>
<dbReference type="PANTHER" id="PTHR36923:SF3">
    <property type="entry name" value="FERREDOXIN"/>
    <property type="match status" value="1"/>
</dbReference>
<comment type="function">
    <text evidence="8">Ferredoxins are iron-sulfur proteins that transfer electrons in a wide variety of metabolic reactions.</text>
</comment>
<evidence type="ECO:0000256" key="8">
    <source>
        <dbReference type="RuleBase" id="RU368020"/>
    </source>
</evidence>
<dbReference type="GO" id="GO:0009055">
    <property type="term" value="F:electron transfer activity"/>
    <property type="evidence" value="ECO:0007669"/>
    <property type="project" value="UniProtKB-UniRule"/>
</dbReference>
<dbReference type="OrthoDB" id="9803319at2"/>
<dbReference type="EMBL" id="LFNT01000035">
    <property type="protein sequence ID" value="KMS71566.1"/>
    <property type="molecule type" value="Genomic_DNA"/>
</dbReference>
<dbReference type="Proteomes" id="UP000037432">
    <property type="component" value="Unassembled WGS sequence"/>
</dbReference>
<keyword evidence="4 8" id="KW-0249">Electron transport</keyword>
<evidence type="ECO:0000256" key="2">
    <source>
        <dbReference type="ARBA" id="ARBA00022448"/>
    </source>
</evidence>
<feature type="domain" description="4Fe-4S ferredoxin-type" evidence="9">
    <location>
        <begin position="1"/>
        <end position="29"/>
    </location>
</feature>
<dbReference type="PATRIC" id="fig|1938.3.peg.8295"/>
<accession>A0A0J7Z5V0</accession>
<evidence type="ECO:0000259" key="9">
    <source>
        <dbReference type="PROSITE" id="PS51379"/>
    </source>
</evidence>
<dbReference type="SUPFAM" id="SSF54862">
    <property type="entry name" value="4Fe-4S ferredoxins"/>
    <property type="match status" value="1"/>
</dbReference>
<dbReference type="PRINTS" id="PR00352">
    <property type="entry name" value="3FE4SFRDOXIN"/>
</dbReference>
<keyword evidence="7" id="KW-0003">3Fe-4S</keyword>
<dbReference type="RefSeq" id="WP_048583975.1">
    <property type="nucleotide sequence ID" value="NZ_LGUQ01000269.1"/>
</dbReference>
<sequence>MKITLEPERCVGAGHCVLSAPEVFDQDETDGIVVLLAPAPDAALTDAVHEAADLCPARAILVDGEDGTP</sequence>
<keyword evidence="5 8" id="KW-0408">Iron</keyword>
<proteinExistence type="predicted"/>
<protein>
    <recommendedName>
        <fullName evidence="8">Ferredoxin</fullName>
    </recommendedName>
</protein>
<evidence type="ECO:0000256" key="4">
    <source>
        <dbReference type="ARBA" id="ARBA00022982"/>
    </source>
</evidence>
<organism evidence="10 11">
    <name type="scientific">Streptomyces viridochromogenes</name>
    <dbReference type="NCBI Taxonomy" id="1938"/>
    <lineage>
        <taxon>Bacteria</taxon>
        <taxon>Bacillati</taxon>
        <taxon>Actinomycetota</taxon>
        <taxon>Actinomycetes</taxon>
        <taxon>Kitasatosporales</taxon>
        <taxon>Streptomycetaceae</taxon>
        <taxon>Streptomyces</taxon>
    </lineage>
</organism>
<evidence type="ECO:0000313" key="11">
    <source>
        <dbReference type="Proteomes" id="UP000037432"/>
    </source>
</evidence>
<comment type="caution">
    <text evidence="10">The sequence shown here is derived from an EMBL/GenBank/DDBJ whole genome shotgun (WGS) entry which is preliminary data.</text>
</comment>
<dbReference type="InterPro" id="IPR017896">
    <property type="entry name" value="4Fe4S_Fe-S-bd"/>
</dbReference>
<keyword evidence="3 8" id="KW-0479">Metal-binding</keyword>
<dbReference type="GO" id="GO:0051538">
    <property type="term" value="F:3 iron, 4 sulfur cluster binding"/>
    <property type="evidence" value="ECO:0007669"/>
    <property type="project" value="UniProtKB-KW"/>
</dbReference>
<reference evidence="10 11" key="1">
    <citation type="submission" date="2015-06" db="EMBL/GenBank/DDBJ databases">
        <authorList>
            <person name="Ju K.-S."/>
            <person name="Doroghazi J.R."/>
            <person name="Metcalf W.W."/>
        </authorList>
    </citation>
    <scope>NUCLEOTIDE SEQUENCE [LARGE SCALE GENOMIC DNA]</scope>
    <source>
        <strain evidence="10 11">NRRL 3414</strain>
    </source>
</reference>
<name>A0A0J7Z5V0_STRVR</name>
<dbReference type="Pfam" id="PF13370">
    <property type="entry name" value="Fer4_13"/>
    <property type="match status" value="1"/>
</dbReference>
<dbReference type="PANTHER" id="PTHR36923">
    <property type="entry name" value="FERREDOXIN"/>
    <property type="match status" value="1"/>
</dbReference>
<gene>
    <name evidence="10" type="ORF">ACM01_26805</name>
</gene>
<dbReference type="Gene3D" id="3.30.70.20">
    <property type="match status" value="1"/>
</dbReference>
<evidence type="ECO:0000256" key="3">
    <source>
        <dbReference type="ARBA" id="ARBA00022723"/>
    </source>
</evidence>
<dbReference type="InterPro" id="IPR051269">
    <property type="entry name" value="Fe-S_cluster_ET"/>
</dbReference>
<evidence type="ECO:0000256" key="5">
    <source>
        <dbReference type="ARBA" id="ARBA00023004"/>
    </source>
</evidence>
<dbReference type="InterPro" id="IPR001080">
    <property type="entry name" value="3Fe4S_ferredoxin"/>
</dbReference>
<evidence type="ECO:0000256" key="1">
    <source>
        <dbReference type="ARBA" id="ARBA00001927"/>
    </source>
</evidence>
<dbReference type="PROSITE" id="PS51379">
    <property type="entry name" value="4FE4S_FER_2"/>
    <property type="match status" value="1"/>
</dbReference>